<keyword evidence="1" id="KW-0732">Signal</keyword>
<dbReference type="Proteomes" id="UP000224740">
    <property type="component" value="Unassembled WGS sequence"/>
</dbReference>
<gene>
    <name evidence="2" type="ORF">AMRN_1694</name>
    <name evidence="3" type="ORF">CPH92_02725</name>
</gene>
<keyword evidence="4" id="KW-1185">Reference proteome</keyword>
<reference evidence="4" key="1">
    <citation type="submission" date="2017-09" db="EMBL/GenBank/DDBJ databases">
        <title>Arcobacter canalis sp. nov., a new species isolated from a water canal contaminated with urban sewage.</title>
        <authorList>
            <person name="Perez-Cataluna A."/>
            <person name="Salas-Masso N."/>
            <person name="Figueras M.J."/>
        </authorList>
    </citation>
    <scope>NUCLEOTIDE SEQUENCE [LARGE SCALE GENOMIC DNA]</scope>
    <source>
        <strain evidence="4">CECT 7727</strain>
    </source>
</reference>
<feature type="chain" id="PRO_5017585168" evidence="1">
    <location>
        <begin position="19"/>
        <end position="191"/>
    </location>
</feature>
<sequence>MRLLIITAIVFFSSSLFAQNKFLTKQANLLNKNNDKIAIITKGTKVKILEKYKDKSLVQIKGWSYEDEPNDEIFFKYGVTVTLATRNENSPKRKIYQTKEDDYEEIWIENSIQGFIMNKDLTNNFKSIWNDESAFASQRCSGCHEIPAPSSHFAGEFPSLINSMAEQAGLSPKEEKTLVNYFQKKNIYGKK</sequence>
<dbReference type="AlphaFoldDB" id="A0A347TLE8"/>
<evidence type="ECO:0000313" key="5">
    <source>
        <dbReference type="Proteomes" id="UP000264693"/>
    </source>
</evidence>
<dbReference type="KEGG" id="amar:AMRN_1694"/>
<evidence type="ECO:0000313" key="4">
    <source>
        <dbReference type="Proteomes" id="UP000224740"/>
    </source>
</evidence>
<reference evidence="2 5" key="3">
    <citation type="submission" date="2018-08" db="EMBL/GenBank/DDBJ databases">
        <title>Complete genome of the Arcobacter marinus type strain JCM 15502.</title>
        <authorList>
            <person name="Miller W.G."/>
            <person name="Yee E."/>
            <person name="Huynh S."/>
            <person name="Parker C.T."/>
        </authorList>
    </citation>
    <scope>NUCLEOTIDE SEQUENCE [LARGE SCALE GENOMIC DNA]</scope>
    <source>
        <strain evidence="2 5">JCM 15502</strain>
    </source>
</reference>
<reference evidence="3" key="2">
    <citation type="submission" date="2017-09" db="EMBL/GenBank/DDBJ databases">
        <authorList>
            <person name="Perez-Cataluna A."/>
            <person name="Figueras M.J."/>
            <person name="Salas-Masso N."/>
        </authorList>
    </citation>
    <scope>NUCLEOTIDE SEQUENCE</scope>
    <source>
        <strain evidence="3">CECT 7727</strain>
    </source>
</reference>
<accession>A0A347TLE8</accession>
<dbReference type="EMBL" id="CP032101">
    <property type="protein sequence ID" value="AXX87426.1"/>
    <property type="molecule type" value="Genomic_DNA"/>
</dbReference>
<protein>
    <submittedName>
        <fullName evidence="2">Molybdopterin-containing oxidoreductase II, DMSO/TMAO/BSO reductase family, monoheme c-type cytochrome</fullName>
    </submittedName>
</protein>
<dbReference type="Proteomes" id="UP000264693">
    <property type="component" value="Chromosome"/>
</dbReference>
<evidence type="ECO:0000313" key="3">
    <source>
        <dbReference type="EMBL" id="PHO16234.1"/>
    </source>
</evidence>
<dbReference type="RefSeq" id="WP_099310250.1">
    <property type="nucleotide sequence ID" value="NZ_CP032101.1"/>
</dbReference>
<evidence type="ECO:0000256" key="1">
    <source>
        <dbReference type="SAM" id="SignalP"/>
    </source>
</evidence>
<feature type="signal peptide" evidence="1">
    <location>
        <begin position="1"/>
        <end position="18"/>
    </location>
</feature>
<organism evidence="2 5">
    <name type="scientific">Malaciobacter marinus</name>
    <dbReference type="NCBI Taxonomy" id="505249"/>
    <lineage>
        <taxon>Bacteria</taxon>
        <taxon>Pseudomonadati</taxon>
        <taxon>Campylobacterota</taxon>
        <taxon>Epsilonproteobacteria</taxon>
        <taxon>Campylobacterales</taxon>
        <taxon>Arcobacteraceae</taxon>
        <taxon>Malaciobacter</taxon>
    </lineage>
</organism>
<name>A0A347TLE8_9BACT</name>
<dbReference type="EMBL" id="NXAO01000012">
    <property type="protein sequence ID" value="PHO16234.1"/>
    <property type="molecule type" value="Genomic_DNA"/>
</dbReference>
<proteinExistence type="predicted"/>
<evidence type="ECO:0000313" key="2">
    <source>
        <dbReference type="EMBL" id="AXX87426.1"/>
    </source>
</evidence>